<dbReference type="VEuPathDB" id="FungiDB:An12g09390"/>
<protein>
    <submittedName>
        <fullName evidence="1">Uncharacterized protein</fullName>
    </submittedName>
</protein>
<proteinExistence type="predicted"/>
<sequence length="188" mass="21282">MTMLCTGLAPMLNDSKEGFTVEGWVVREGRLVKLKTDKKSRETDMTDPDTIMDEVVKRITGEAMRLWAIPYPQFGEEEDNQRKPSVNYKVRYKTLNSLFTRSFYLQGNAHCHCAAASAQMKPLVAMHTIQQTQPITYSINFLNHHYKRELDVKCKGISASFKDVDGAPKITSSKTPMAIGRGWCDVPC</sequence>
<dbReference type="RefSeq" id="XP_059601969.1">
    <property type="nucleotide sequence ID" value="XM_059743660.1"/>
</dbReference>
<dbReference type="GeneID" id="84592729"/>
<gene>
    <name evidence="1" type="ORF">An12g09390</name>
</gene>
<dbReference type="KEGG" id="ang:An12g09390"/>
<accession>A0AAJ8E034</accession>
<name>A0AAJ8E034_ASPNG</name>
<organism evidence="1">
    <name type="scientific">Aspergillus niger</name>
    <dbReference type="NCBI Taxonomy" id="5061"/>
    <lineage>
        <taxon>Eukaryota</taxon>
        <taxon>Fungi</taxon>
        <taxon>Dikarya</taxon>
        <taxon>Ascomycota</taxon>
        <taxon>Pezizomycotina</taxon>
        <taxon>Eurotiomycetes</taxon>
        <taxon>Eurotiomycetidae</taxon>
        <taxon>Eurotiales</taxon>
        <taxon>Aspergillaceae</taxon>
        <taxon>Aspergillus</taxon>
        <taxon>Aspergillus subgen. Circumdati</taxon>
    </lineage>
</organism>
<reference evidence="1" key="1">
    <citation type="submission" date="2025-02" db="EMBL/GenBank/DDBJ databases">
        <authorList>
            <consortium name="NCBI Genome Project"/>
        </authorList>
    </citation>
    <scope>NUCLEOTIDE SEQUENCE</scope>
</reference>
<evidence type="ECO:0000313" key="1">
    <source>
        <dbReference type="RefSeq" id="XP_059601969.1"/>
    </source>
</evidence>
<reference evidence="1" key="2">
    <citation type="submission" date="2025-08" db="UniProtKB">
        <authorList>
            <consortium name="RefSeq"/>
        </authorList>
    </citation>
    <scope>IDENTIFICATION</scope>
</reference>
<dbReference type="AlphaFoldDB" id="A0AAJ8E034"/>